<name>D4XT79_ACIHA</name>
<gene>
    <name evidence="1" type="ORF">HMP0015_2921</name>
</gene>
<sequence>MSEKTYTSHDYFDWDKNVNFVKALYKFGYKLFGSNPVKIKGNILLPYSKNWSGHHNHIHLHSFTPNIEDI</sequence>
<reference evidence="2" key="1">
    <citation type="submission" date="2010-03" db="EMBL/GenBank/DDBJ databases">
        <title>Complete sequence of Mobiluncus curtisii ATCC 43063.</title>
        <authorList>
            <person name="Muzny D."/>
            <person name="Qin X."/>
            <person name="Deng J."/>
            <person name="Jiang H."/>
            <person name="Liu Y."/>
            <person name="Qu J."/>
            <person name="Song X.-Z."/>
            <person name="Zhang L."/>
            <person name="Thornton R."/>
            <person name="Coyle M."/>
            <person name="Francisco L."/>
            <person name="Jackson L."/>
            <person name="Javaid M."/>
            <person name="Korchina V."/>
            <person name="Kovar C."/>
            <person name="Mata R."/>
            <person name="Mathew T."/>
            <person name="Ngo R."/>
            <person name="Nguyen L."/>
            <person name="Nguyen N."/>
            <person name="Okwuonu G."/>
            <person name="Ongeri F."/>
            <person name="Pham C."/>
            <person name="Simmons D."/>
            <person name="Wilczek-Boney K."/>
            <person name="Hale W."/>
            <person name="Jakkamsetti A."/>
            <person name="Pham P."/>
            <person name="Ruth R."/>
            <person name="San Lucas F."/>
            <person name="Warren J."/>
            <person name="Zhang J."/>
            <person name="Zhao Z."/>
            <person name="Zhou C."/>
            <person name="Zhu D."/>
            <person name="Lee S."/>
            <person name="Bess C."/>
            <person name="Blankenburg K."/>
            <person name="Forbes L."/>
            <person name="Fu Q."/>
            <person name="Gubbala S."/>
            <person name="Hirani K."/>
            <person name="Jayaseelan J.C."/>
            <person name="Lara F."/>
            <person name="Munidasa M."/>
            <person name="Palculict T."/>
            <person name="Patil S."/>
            <person name="Pu L.-L."/>
            <person name="Saada N."/>
            <person name="Tang L."/>
            <person name="Weissenberger G."/>
            <person name="Zhu Y."/>
            <person name="Hemphill L."/>
            <person name="Shang Y."/>
            <person name="Youmans B."/>
            <person name="Ayvaz T."/>
            <person name="Ross M."/>
            <person name="Santibanez J."/>
            <person name="Aqrawi P."/>
            <person name="Gross S."/>
            <person name="Joshi V."/>
            <person name="Fowler G."/>
            <person name="Nazareth L."/>
            <person name="Reid J."/>
            <person name="Worley K."/>
            <person name="Petrosino J."/>
            <person name="Highlander S."/>
            <person name="Gibbs R."/>
            <person name="Gibbs R."/>
        </authorList>
    </citation>
    <scope>NUCLEOTIDE SEQUENCE [LARGE SCALE GENOMIC DNA]</scope>
    <source>
        <strain evidence="2">ATCC 19194</strain>
    </source>
</reference>
<protein>
    <submittedName>
        <fullName evidence="1">Uncharacterized protein</fullName>
    </submittedName>
</protein>
<organism evidence="1 2">
    <name type="scientific">Acinetobacter haemolyticus ATCC 19194</name>
    <dbReference type="NCBI Taxonomy" id="707232"/>
    <lineage>
        <taxon>Bacteria</taxon>
        <taxon>Pseudomonadati</taxon>
        <taxon>Pseudomonadota</taxon>
        <taxon>Gammaproteobacteria</taxon>
        <taxon>Moraxellales</taxon>
        <taxon>Moraxellaceae</taxon>
        <taxon>Acinetobacter</taxon>
    </lineage>
</organism>
<evidence type="ECO:0000313" key="2">
    <source>
        <dbReference type="Proteomes" id="UP000003085"/>
    </source>
</evidence>
<dbReference type="AlphaFoldDB" id="D4XT79"/>
<accession>D4XT79</accession>
<comment type="caution">
    <text evidence="1">The sequence shown here is derived from an EMBL/GenBank/DDBJ whole genome shotgun (WGS) entry which is preliminary data.</text>
</comment>
<dbReference type="HOGENOM" id="CLU_2748519_0_0_6"/>
<proteinExistence type="predicted"/>
<dbReference type="EMBL" id="ADMT01000218">
    <property type="protein sequence ID" value="EFF81608.1"/>
    <property type="molecule type" value="Genomic_DNA"/>
</dbReference>
<evidence type="ECO:0000313" key="1">
    <source>
        <dbReference type="EMBL" id="EFF81608.1"/>
    </source>
</evidence>
<dbReference type="Proteomes" id="UP000003085">
    <property type="component" value="Unassembled WGS sequence"/>
</dbReference>